<keyword evidence="2" id="KW-1185">Reference proteome</keyword>
<protein>
    <submittedName>
        <fullName evidence="1">Uncharacterized protein</fullName>
    </submittedName>
</protein>
<evidence type="ECO:0000313" key="2">
    <source>
        <dbReference type="Proteomes" id="UP000032309"/>
    </source>
</evidence>
<evidence type="ECO:0000313" key="1">
    <source>
        <dbReference type="EMBL" id="GAN33779.1"/>
    </source>
</evidence>
<name>A0ABQ0JZ67_9BACT</name>
<proteinExistence type="predicted"/>
<dbReference type="EMBL" id="BAFN01000001">
    <property type="protein sequence ID" value="GAN33779.1"/>
    <property type="molecule type" value="Genomic_DNA"/>
</dbReference>
<accession>A0ABQ0JZ67</accession>
<comment type="caution">
    <text evidence="1">The sequence shown here is derived from an EMBL/GenBank/DDBJ whole genome shotgun (WGS) entry which is preliminary data.</text>
</comment>
<sequence>MNDKERRNAIISAISHKESRLAKLDKERHKILAELKSLNAELLILTNHSPDITSNATNSPHKNIKP</sequence>
<reference evidence="2" key="1">
    <citation type="journal article" date="2015" name="Genome Announc.">
        <title>Draft Genome Sequence of an Anaerobic Ammonium-Oxidizing Bacterium, "Candidatus Brocadia sinica".</title>
        <authorList>
            <person name="Oshiki M."/>
            <person name="Shinyako-Hata K."/>
            <person name="Satoh H."/>
            <person name="Okabe S."/>
        </authorList>
    </citation>
    <scope>NUCLEOTIDE SEQUENCE [LARGE SCALE GENOMIC DNA]</scope>
    <source>
        <strain evidence="2">JPN1</strain>
    </source>
</reference>
<dbReference type="Proteomes" id="UP000032309">
    <property type="component" value="Unassembled WGS sequence"/>
</dbReference>
<organism evidence="1 2">
    <name type="scientific">Candidatus Brocadia sinica JPN1</name>
    <dbReference type="NCBI Taxonomy" id="1197129"/>
    <lineage>
        <taxon>Bacteria</taxon>
        <taxon>Pseudomonadati</taxon>
        <taxon>Planctomycetota</taxon>
        <taxon>Candidatus Brocadiia</taxon>
        <taxon>Candidatus Brocadiales</taxon>
        <taxon>Candidatus Brocadiaceae</taxon>
        <taxon>Candidatus Brocadia</taxon>
    </lineage>
</organism>
<gene>
    <name evidence="1" type="ORF">BROSI_A2313</name>
</gene>
<dbReference type="RefSeq" id="WP_052563863.1">
    <property type="nucleotide sequence ID" value="NZ_BAFN01000001.1"/>
</dbReference>